<dbReference type="EMBL" id="CAIZ01000038">
    <property type="protein sequence ID" value="CCH69109.1"/>
    <property type="molecule type" value="Genomic_DNA"/>
</dbReference>
<dbReference type="SUPFAM" id="SSF56300">
    <property type="entry name" value="Metallo-dependent phosphatases"/>
    <property type="match status" value="1"/>
</dbReference>
<dbReference type="Gene3D" id="3.60.21.10">
    <property type="match status" value="1"/>
</dbReference>
<dbReference type="STRING" id="1193181.BN10_1320008"/>
<organism evidence="4 5">
    <name type="scientific">Phycicoccus elongatus Lp2</name>
    <dbReference type="NCBI Taxonomy" id="1193181"/>
    <lineage>
        <taxon>Bacteria</taxon>
        <taxon>Bacillati</taxon>
        <taxon>Actinomycetota</taxon>
        <taxon>Actinomycetes</taxon>
        <taxon>Micrococcales</taxon>
        <taxon>Intrasporangiaceae</taxon>
        <taxon>Phycicoccus</taxon>
    </lineage>
</organism>
<sequence>MTPQRSRRIRLNQDPVYRRRRLVAGLLSAALVVALLASIVAAWRSASTSARTAASSVTATLPVTATPGETAPPTEQATPTPTAASPTASPTPAHREPITITFAGDVHFEDQVRANLTNPSANLPALRDMLSASTFTMANLETALTERGTPIAGKTYTFRAAPSALTFLKDLGVDAVSMANNHAADFGSVGLQDTLAAKASGVLPIVGLGTNIEDALTPLTVDIGGVRTAIFATSDLNDETSSQFSATATRPGIVSTNGTAGAAALAAAVTRAKADHELVIVFPHWGTETQTCPNDSQRRNAKALAAAGADIVVGGHAHRVQGSGWSGTTFVGYGLGNFIWYNNRGSSADTGVLTITVEPDVLAKRAAGETTGSPVVAETWTPMLIQRDGIPVAATQSADRLMAAKKAADTCSGLAQQAP</sequence>
<dbReference type="eggNOG" id="COG2843">
    <property type="taxonomic scope" value="Bacteria"/>
</dbReference>
<name>N0E2I4_9MICO</name>
<accession>N0E2I4</accession>
<dbReference type="InterPro" id="IPR019079">
    <property type="entry name" value="Capsule_synth_CapA"/>
</dbReference>
<keyword evidence="5" id="KW-1185">Reference proteome</keyword>
<comment type="caution">
    <text evidence="4">The sequence shown here is derived from an EMBL/GenBank/DDBJ whole genome shotgun (WGS) entry which is preliminary data.</text>
</comment>
<dbReference type="Pfam" id="PF09587">
    <property type="entry name" value="PGA_cap"/>
    <property type="match status" value="1"/>
</dbReference>
<dbReference type="HOGENOM" id="CLU_038823_2_3_11"/>
<dbReference type="SMART" id="SM00854">
    <property type="entry name" value="PGA_cap"/>
    <property type="match status" value="1"/>
</dbReference>
<dbReference type="OrthoDB" id="9810718at2"/>
<dbReference type="CDD" id="cd07381">
    <property type="entry name" value="MPP_CapA"/>
    <property type="match status" value="1"/>
</dbReference>
<dbReference type="PANTHER" id="PTHR33393">
    <property type="entry name" value="POLYGLUTAMINE SYNTHESIS ACCESSORY PROTEIN RV0574C-RELATED"/>
    <property type="match status" value="1"/>
</dbReference>
<evidence type="ECO:0000313" key="5">
    <source>
        <dbReference type="Proteomes" id="UP000013167"/>
    </source>
</evidence>
<evidence type="ECO:0000259" key="3">
    <source>
        <dbReference type="SMART" id="SM00854"/>
    </source>
</evidence>
<evidence type="ECO:0000313" key="4">
    <source>
        <dbReference type="EMBL" id="CCH69109.1"/>
    </source>
</evidence>
<reference evidence="4 5" key="1">
    <citation type="journal article" date="2013" name="ISME J.">
        <title>A metabolic model for members of the genus Tetrasphaera involved in enhanced biological phosphorus removal.</title>
        <authorList>
            <person name="Kristiansen R."/>
            <person name="Nguyen H.T.T."/>
            <person name="Saunders A.M."/>
            <person name="Nielsen J.L."/>
            <person name="Wimmer R."/>
            <person name="Le V.Q."/>
            <person name="McIlroy S.J."/>
            <person name="Petrovski S."/>
            <person name="Seviour R.J."/>
            <person name="Calteau A."/>
            <person name="Nielsen K.L."/>
            <person name="Nielsen P.H."/>
        </authorList>
    </citation>
    <scope>NUCLEOTIDE SEQUENCE [LARGE SCALE GENOMIC DNA]</scope>
    <source>
        <strain evidence="4 5">Lp2</strain>
    </source>
</reference>
<dbReference type="RefSeq" id="WP_010851859.1">
    <property type="nucleotide sequence ID" value="NZ_HF570956.1"/>
</dbReference>
<evidence type="ECO:0000256" key="2">
    <source>
        <dbReference type="SAM" id="MobiDB-lite"/>
    </source>
</evidence>
<dbReference type="InterPro" id="IPR052169">
    <property type="entry name" value="CW_Biosynth-Accessory"/>
</dbReference>
<feature type="domain" description="Capsule synthesis protein CapA" evidence="3">
    <location>
        <begin position="99"/>
        <end position="342"/>
    </location>
</feature>
<dbReference type="InterPro" id="IPR029052">
    <property type="entry name" value="Metallo-depent_PP-like"/>
</dbReference>
<dbReference type="AlphaFoldDB" id="N0E2I4"/>
<gene>
    <name evidence="4" type="ORF">BN10_1320008</name>
</gene>
<proteinExistence type="inferred from homology"/>
<dbReference type="PANTHER" id="PTHR33393:SF13">
    <property type="entry name" value="PGA BIOSYNTHESIS PROTEIN CAPA"/>
    <property type="match status" value="1"/>
</dbReference>
<feature type="region of interest" description="Disordered" evidence="2">
    <location>
        <begin position="61"/>
        <end position="95"/>
    </location>
</feature>
<dbReference type="Proteomes" id="UP000013167">
    <property type="component" value="Unassembled WGS sequence"/>
</dbReference>
<feature type="compositionally biased region" description="Low complexity" evidence="2">
    <location>
        <begin position="61"/>
        <end position="92"/>
    </location>
</feature>
<evidence type="ECO:0000256" key="1">
    <source>
        <dbReference type="ARBA" id="ARBA00005662"/>
    </source>
</evidence>
<protein>
    <recommendedName>
        <fullName evidence="3">Capsule synthesis protein CapA domain-containing protein</fullName>
    </recommendedName>
</protein>
<comment type="similarity">
    <text evidence="1">Belongs to the CapA family.</text>
</comment>